<dbReference type="PANTHER" id="PTHR43792:SF1">
    <property type="entry name" value="N-ACETYLTRANSFERASE DOMAIN-CONTAINING PROTEIN"/>
    <property type="match status" value="1"/>
</dbReference>
<keyword evidence="3" id="KW-1185">Reference proteome</keyword>
<dbReference type="OrthoDB" id="9798081at2"/>
<protein>
    <submittedName>
        <fullName evidence="2">RimJ/RimL family protein N-acetyltransferase</fullName>
    </submittedName>
</protein>
<evidence type="ECO:0000313" key="3">
    <source>
        <dbReference type="Proteomes" id="UP000237640"/>
    </source>
</evidence>
<dbReference type="EMBL" id="PVYX01000002">
    <property type="protein sequence ID" value="PRX54172.1"/>
    <property type="molecule type" value="Genomic_DNA"/>
</dbReference>
<dbReference type="Proteomes" id="UP000237640">
    <property type="component" value="Unassembled WGS sequence"/>
</dbReference>
<feature type="domain" description="N-acetyltransferase" evidence="1">
    <location>
        <begin position="10"/>
        <end position="166"/>
    </location>
</feature>
<dbReference type="Pfam" id="PF13302">
    <property type="entry name" value="Acetyltransf_3"/>
    <property type="match status" value="1"/>
</dbReference>
<dbReference type="InterPro" id="IPR051531">
    <property type="entry name" value="N-acetyltransferase"/>
</dbReference>
<dbReference type="AlphaFoldDB" id="A0A2T0M9R9"/>
<dbReference type="InterPro" id="IPR000182">
    <property type="entry name" value="GNAT_dom"/>
</dbReference>
<dbReference type="PANTHER" id="PTHR43792">
    <property type="entry name" value="GNAT FAMILY, PUTATIVE (AFU_ORTHOLOGUE AFUA_3G00765)-RELATED-RELATED"/>
    <property type="match status" value="1"/>
</dbReference>
<evidence type="ECO:0000259" key="1">
    <source>
        <dbReference type="PROSITE" id="PS51186"/>
    </source>
</evidence>
<dbReference type="InterPro" id="IPR016181">
    <property type="entry name" value="Acyl_CoA_acyltransferase"/>
</dbReference>
<accession>A0A2T0M9R9</accession>
<dbReference type="RefSeq" id="WP_106145474.1">
    <property type="nucleotide sequence ID" value="NZ_PVYX01000002.1"/>
</dbReference>
<organism evidence="2 3">
    <name type="scientific">Flagellimonas meridianipacifica</name>
    <dbReference type="NCBI Taxonomy" id="1080225"/>
    <lineage>
        <taxon>Bacteria</taxon>
        <taxon>Pseudomonadati</taxon>
        <taxon>Bacteroidota</taxon>
        <taxon>Flavobacteriia</taxon>
        <taxon>Flavobacteriales</taxon>
        <taxon>Flavobacteriaceae</taxon>
        <taxon>Flagellimonas</taxon>
    </lineage>
</organism>
<sequence>MYTNLATERLRIRPIHLKDAEFIFELVNSEGWLKFIGDRNVSNTRDAENYIQEILNNDSYYYNVFELKESRKAIGVVTFLKREEEMFPDIGFALLPKFEKKGYTLEASKCYLERVKELGKHENIIAITLPKNKRSINLLQKLGLRYQGDFQKGENLLSYYSLKSLGKENKNISNKKDKS</sequence>
<gene>
    <name evidence="2" type="ORF">CLV81_2569</name>
</gene>
<dbReference type="SUPFAM" id="SSF55729">
    <property type="entry name" value="Acyl-CoA N-acyltransferases (Nat)"/>
    <property type="match status" value="1"/>
</dbReference>
<dbReference type="Gene3D" id="3.40.630.30">
    <property type="match status" value="1"/>
</dbReference>
<keyword evidence="2" id="KW-0808">Transferase</keyword>
<proteinExistence type="predicted"/>
<reference evidence="2 3" key="1">
    <citation type="submission" date="2018-03" db="EMBL/GenBank/DDBJ databases">
        <title>Genomic Encyclopedia of Archaeal and Bacterial Type Strains, Phase II (KMG-II): from individual species to whole genera.</title>
        <authorList>
            <person name="Goeker M."/>
        </authorList>
    </citation>
    <scope>NUCLEOTIDE SEQUENCE [LARGE SCALE GENOMIC DNA]</scope>
    <source>
        <strain evidence="2 3">DSM 25027</strain>
    </source>
</reference>
<dbReference type="GO" id="GO:0016747">
    <property type="term" value="F:acyltransferase activity, transferring groups other than amino-acyl groups"/>
    <property type="evidence" value="ECO:0007669"/>
    <property type="project" value="InterPro"/>
</dbReference>
<comment type="caution">
    <text evidence="2">The sequence shown here is derived from an EMBL/GenBank/DDBJ whole genome shotgun (WGS) entry which is preliminary data.</text>
</comment>
<name>A0A2T0M9R9_9FLAO</name>
<dbReference type="PROSITE" id="PS51186">
    <property type="entry name" value="GNAT"/>
    <property type="match status" value="1"/>
</dbReference>
<evidence type="ECO:0000313" key="2">
    <source>
        <dbReference type="EMBL" id="PRX54172.1"/>
    </source>
</evidence>